<keyword evidence="5" id="KW-0472">Membrane</keyword>
<feature type="region of interest" description="Disordered" evidence="6">
    <location>
        <begin position="1"/>
        <end position="27"/>
    </location>
</feature>
<dbReference type="EC" id="2.1.1.114" evidence="5"/>
<feature type="binding site" evidence="5">
    <location>
        <position position="183"/>
    </location>
    <ligand>
        <name>Mg(2+)</name>
        <dbReference type="ChEBI" id="CHEBI:18420"/>
    </ligand>
</feature>
<dbReference type="HAMAP" id="MF_00472">
    <property type="entry name" value="UbiG"/>
    <property type="match status" value="1"/>
</dbReference>
<proteinExistence type="inferred from homology"/>
<keyword evidence="4 5" id="KW-0949">S-adenosyl-L-methionine</keyword>
<feature type="binding site" evidence="5">
    <location>
        <position position="180"/>
    </location>
    <ligand>
        <name>Mg(2+)</name>
        <dbReference type="ChEBI" id="CHEBI:18420"/>
    </ligand>
</feature>
<dbReference type="GO" id="GO:0061542">
    <property type="term" value="F:3-demethylubiquinol 3-O-methyltransferase activity"/>
    <property type="evidence" value="ECO:0007669"/>
    <property type="project" value="UniProtKB-UniRule"/>
</dbReference>
<keyword evidence="8" id="KW-1185">Reference proteome</keyword>
<dbReference type="InParanoid" id="A0A066WND4"/>
<dbReference type="GO" id="GO:0120537">
    <property type="term" value="F:3-demethylubiquinone 3-O-methyltransferase activity"/>
    <property type="evidence" value="ECO:0007669"/>
    <property type="project" value="RHEA"/>
</dbReference>
<comment type="subcellular location">
    <subcellularLocation>
        <location evidence="5">Mitochondrion inner membrane</location>
        <topology evidence="5">Peripheral membrane protein</topology>
        <orientation evidence="5">Matrix side</orientation>
    </subcellularLocation>
</comment>
<evidence type="ECO:0000313" key="7">
    <source>
        <dbReference type="EMBL" id="KDN52140.1"/>
    </source>
</evidence>
<feature type="binding site" evidence="5">
    <location>
        <position position="179"/>
    </location>
    <ligand>
        <name>S-adenosyl-L-methionine</name>
        <dbReference type="ChEBI" id="CHEBI:59789"/>
    </ligand>
</feature>
<comment type="subunit">
    <text evidence="5">Component of a multi-subunit COQ enzyme complex, composed of at least COQ3, COQ4, COQ5, COQ6, COQ7 and COQ9.</text>
</comment>
<keyword evidence="7" id="KW-0830">Ubiquinone</keyword>
<dbReference type="NCBIfam" id="TIGR01983">
    <property type="entry name" value="UbiG"/>
    <property type="match status" value="1"/>
</dbReference>
<dbReference type="OMA" id="LASRWWD"/>
<dbReference type="GO" id="GO:0031314">
    <property type="term" value="C:extrinsic component of mitochondrial inner membrane"/>
    <property type="evidence" value="ECO:0007669"/>
    <property type="project" value="UniProtKB-UniRule"/>
</dbReference>
<dbReference type="Proteomes" id="UP000027361">
    <property type="component" value="Unassembled WGS sequence"/>
</dbReference>
<dbReference type="OrthoDB" id="3265906at2759"/>
<feature type="binding site" evidence="5">
    <location>
        <position position="109"/>
    </location>
    <ligand>
        <name>S-adenosyl-L-methionine</name>
        <dbReference type="ChEBI" id="CHEBI:59789"/>
    </ligand>
</feature>
<feature type="binding site" evidence="5">
    <location>
        <position position="63"/>
    </location>
    <ligand>
        <name>S-adenosyl-L-methionine</name>
        <dbReference type="ChEBI" id="CHEBI:59789"/>
    </ligand>
</feature>
<dbReference type="GeneID" id="25266831"/>
<comment type="similarity">
    <text evidence="5">Belongs to the class I-like SAM-binding methyltransferase superfamily. UbiG/COQ3 family.</text>
</comment>
<keyword evidence="3 5" id="KW-0831">Ubiquinone biosynthesis</keyword>
<sequence length="317" mass="35450">MPIVRGESSRSVASTSEATPSFRQYSGNSSVRESEISHFSRLSSQWWDEQGEFGLLHSMNPVRIQFMREKMQEVKQWKDAELAVREGRRGEDRPLPPRFLEGLDVLDVGCGGGILSESLARLGARTTGLDASSSNIAIAKVHAAKDPAFSSGQHTLQYQHGTAEGVRADGKTFDVVTAMEVVEHVNAPADFLRCLGDLVKPGGHIFMSTISRNVFAYFLTIFMAEKVMRTVSPGTHTYAQYIKPEELVGFFREDVGWHSPSSLSATQKDLQSTLPERLRYETRGVAYLPWKSAWELGPRGSELAQQCNYFFWIRKPL</sequence>
<comment type="catalytic activity">
    <reaction evidence="5">
        <text>a 3-demethylubiquinol + S-adenosyl-L-methionine = a ubiquinol + S-adenosyl-L-homocysteine + H(+)</text>
        <dbReference type="Rhea" id="RHEA:44380"/>
        <dbReference type="Rhea" id="RHEA-COMP:9566"/>
        <dbReference type="Rhea" id="RHEA-COMP:10914"/>
        <dbReference type="ChEBI" id="CHEBI:15378"/>
        <dbReference type="ChEBI" id="CHEBI:17976"/>
        <dbReference type="ChEBI" id="CHEBI:57856"/>
        <dbReference type="ChEBI" id="CHEBI:59789"/>
        <dbReference type="ChEBI" id="CHEBI:84422"/>
        <dbReference type="EC" id="2.1.1.64"/>
    </reaction>
</comment>
<feature type="binding site" evidence="5">
    <location>
        <position position="184"/>
    </location>
    <ligand>
        <name>Mg(2+)</name>
        <dbReference type="ChEBI" id="CHEBI:18420"/>
    </ligand>
</feature>
<dbReference type="STRING" id="1037660.A0A066WND4"/>
<gene>
    <name evidence="5" type="primary">COQ3</name>
    <name evidence="7" type="ORF">K437DRAFT_277690</name>
</gene>
<evidence type="ECO:0000256" key="3">
    <source>
        <dbReference type="ARBA" id="ARBA00022688"/>
    </source>
</evidence>
<dbReference type="EMBL" id="JMSN01000013">
    <property type="protein sequence ID" value="KDN52140.1"/>
    <property type="molecule type" value="Genomic_DNA"/>
</dbReference>
<dbReference type="UniPathway" id="UPA00232"/>
<dbReference type="Gene3D" id="3.40.50.150">
    <property type="entry name" value="Vaccinia Virus protein VP39"/>
    <property type="match status" value="1"/>
</dbReference>
<name>A0A066WND4_TILAU</name>
<dbReference type="FunCoup" id="A0A066WND4">
    <property type="interactions" value="238"/>
</dbReference>
<dbReference type="CDD" id="cd02440">
    <property type="entry name" value="AdoMet_MTases"/>
    <property type="match status" value="1"/>
</dbReference>
<dbReference type="InterPro" id="IPR029063">
    <property type="entry name" value="SAM-dependent_MTases_sf"/>
</dbReference>
<dbReference type="Pfam" id="PF13489">
    <property type="entry name" value="Methyltransf_23"/>
    <property type="match status" value="1"/>
</dbReference>
<reference evidence="7 8" key="1">
    <citation type="submission" date="2014-05" db="EMBL/GenBank/DDBJ databases">
        <title>Draft genome sequence of a rare smut relative, Tilletiaria anomala UBC 951.</title>
        <authorList>
            <consortium name="DOE Joint Genome Institute"/>
            <person name="Toome M."/>
            <person name="Kuo A."/>
            <person name="Henrissat B."/>
            <person name="Lipzen A."/>
            <person name="Tritt A."/>
            <person name="Yoshinaga Y."/>
            <person name="Zane M."/>
            <person name="Barry K."/>
            <person name="Grigoriev I.V."/>
            <person name="Spatafora J.W."/>
            <person name="Aimea M.C."/>
        </authorList>
    </citation>
    <scope>NUCLEOTIDE SEQUENCE [LARGE SCALE GENOMIC DNA]</scope>
    <source>
        <strain evidence="7 8">UBC 951</strain>
    </source>
</reference>
<keyword evidence="1 5" id="KW-0489">Methyltransferase</keyword>
<feature type="compositionally biased region" description="Polar residues" evidence="6">
    <location>
        <begin position="9"/>
        <end position="27"/>
    </location>
</feature>
<dbReference type="GO" id="GO:0010420">
    <property type="term" value="F:polyprenyldihydroxybenzoate methyltransferase activity"/>
    <property type="evidence" value="ECO:0007669"/>
    <property type="project" value="UniProtKB-UniRule"/>
</dbReference>
<protein>
    <recommendedName>
        <fullName evidence="5">Ubiquinone biosynthesis O-methyltransferase, mitochondrial</fullName>
    </recommendedName>
    <alternativeName>
        <fullName evidence="5">3-demethylubiquinol 3-O-methyltransferase</fullName>
        <ecNumber evidence="5">2.1.1.64</ecNumber>
    </alternativeName>
    <alternativeName>
        <fullName evidence="5">3-demethylubiquinone 3-O-methyltransferase</fullName>
        <ecNumber evidence="5">2.1.1.-</ecNumber>
    </alternativeName>
    <alternativeName>
        <fullName evidence="5">Polyprenyldihydroxybenzoate methyltransferase</fullName>
        <ecNumber evidence="5">2.1.1.114</ecNumber>
    </alternativeName>
</protein>
<dbReference type="EC" id="2.1.1.-" evidence="5"/>
<comment type="function">
    <text evidence="5">O-methyltransferase required for two non-consecutive steps during ubiquinone biosynthesis. Catalyzes the 2 O-methylation of 3,4-dihydroxy-5-(all-trans-polyprenyl)benzoic acid into 4-hydroxy-3-methoxy-5-(all-trans-polyprenyl)benzoic acid. Also catalyzes the last step of ubiquinone biosynthesis by mediating methylation of 3-demethylubiquinone into ubiquinone. Also able to mediate the methylation of 3-demethylubiquinol into ubiquinol.</text>
</comment>
<keyword evidence="5" id="KW-0479">Metal-binding</keyword>
<evidence type="ECO:0000256" key="4">
    <source>
        <dbReference type="ARBA" id="ARBA00022691"/>
    </source>
</evidence>
<dbReference type="HOGENOM" id="CLU_042432_1_0_1"/>
<comment type="cofactor">
    <cofactor evidence="5">
        <name>Mg(2+)</name>
        <dbReference type="ChEBI" id="CHEBI:18420"/>
    </cofactor>
</comment>
<dbReference type="AlphaFoldDB" id="A0A066WND4"/>
<dbReference type="SUPFAM" id="SSF53335">
    <property type="entry name" value="S-adenosyl-L-methionine-dependent methyltransferases"/>
    <property type="match status" value="1"/>
</dbReference>
<evidence type="ECO:0000256" key="6">
    <source>
        <dbReference type="SAM" id="MobiDB-lite"/>
    </source>
</evidence>
<dbReference type="EC" id="2.1.1.64" evidence="5"/>
<keyword evidence="5" id="KW-0999">Mitochondrion inner membrane</keyword>
<evidence type="ECO:0000313" key="8">
    <source>
        <dbReference type="Proteomes" id="UP000027361"/>
    </source>
</evidence>
<keyword evidence="5" id="KW-0496">Mitochondrion</keyword>
<keyword evidence="2 5" id="KW-0808">Transferase</keyword>
<keyword evidence="5" id="KW-0460">Magnesium</keyword>
<comment type="pathway">
    <text evidence="5">Cofactor biosynthesis; ubiquinone biosynthesis.</text>
</comment>
<evidence type="ECO:0000256" key="2">
    <source>
        <dbReference type="ARBA" id="ARBA00022679"/>
    </source>
</evidence>
<comment type="catalytic activity">
    <reaction evidence="5">
        <text>a 3-demethylubiquinone + S-adenosyl-L-methionine = a ubiquinone + S-adenosyl-L-homocysteine</text>
        <dbReference type="Rhea" id="RHEA:81215"/>
        <dbReference type="Rhea" id="RHEA-COMP:9565"/>
        <dbReference type="Rhea" id="RHEA-COMP:19654"/>
        <dbReference type="ChEBI" id="CHEBI:16389"/>
        <dbReference type="ChEBI" id="CHEBI:57856"/>
        <dbReference type="ChEBI" id="CHEBI:59789"/>
        <dbReference type="ChEBI" id="CHEBI:231825"/>
    </reaction>
</comment>
<dbReference type="InterPro" id="IPR010233">
    <property type="entry name" value="UbiG_MeTrfase"/>
</dbReference>
<dbReference type="RefSeq" id="XP_013244994.1">
    <property type="nucleotide sequence ID" value="XM_013389540.1"/>
</dbReference>
<dbReference type="PANTHER" id="PTHR43464:SF19">
    <property type="entry name" value="UBIQUINONE BIOSYNTHESIS O-METHYLTRANSFERASE, MITOCHONDRIAL"/>
    <property type="match status" value="1"/>
</dbReference>
<dbReference type="GO" id="GO:0046872">
    <property type="term" value="F:metal ion binding"/>
    <property type="evidence" value="ECO:0007669"/>
    <property type="project" value="UniProtKB-KW"/>
</dbReference>
<dbReference type="GO" id="GO:0032259">
    <property type="term" value="P:methylation"/>
    <property type="evidence" value="ECO:0007669"/>
    <property type="project" value="UniProtKB-KW"/>
</dbReference>
<comment type="catalytic activity">
    <reaction evidence="5">
        <text>a 3,4-dihydroxy-5-(all-trans-polyprenyl)benzoate + S-adenosyl-L-methionine = a 4-hydroxy-3-methoxy-5-(all-trans-polyprenyl)benzoate + S-adenosyl-L-homocysteine + H(+)</text>
        <dbReference type="Rhea" id="RHEA:44452"/>
        <dbReference type="Rhea" id="RHEA-COMP:10930"/>
        <dbReference type="Rhea" id="RHEA-COMP:10931"/>
        <dbReference type="ChEBI" id="CHEBI:15378"/>
        <dbReference type="ChEBI" id="CHEBI:57856"/>
        <dbReference type="ChEBI" id="CHEBI:59789"/>
        <dbReference type="ChEBI" id="CHEBI:64694"/>
        <dbReference type="ChEBI" id="CHEBI:84443"/>
        <dbReference type="EC" id="2.1.1.114"/>
    </reaction>
</comment>
<evidence type="ECO:0000256" key="1">
    <source>
        <dbReference type="ARBA" id="ARBA00022603"/>
    </source>
</evidence>
<feature type="binding site" evidence="5">
    <location>
        <position position="130"/>
    </location>
    <ligand>
        <name>S-adenosyl-L-methionine</name>
        <dbReference type="ChEBI" id="CHEBI:59789"/>
    </ligand>
</feature>
<accession>A0A066WND4</accession>
<organism evidence="7 8">
    <name type="scientific">Tilletiaria anomala (strain ATCC 24038 / CBS 436.72 / UBC 951)</name>
    <dbReference type="NCBI Taxonomy" id="1037660"/>
    <lineage>
        <taxon>Eukaryota</taxon>
        <taxon>Fungi</taxon>
        <taxon>Dikarya</taxon>
        <taxon>Basidiomycota</taxon>
        <taxon>Ustilaginomycotina</taxon>
        <taxon>Exobasidiomycetes</taxon>
        <taxon>Georgefischeriales</taxon>
        <taxon>Tilletiariaceae</taxon>
        <taxon>Tilletiaria</taxon>
    </lineage>
</organism>
<comment type="caution">
    <text evidence="7">The sequence shown here is derived from an EMBL/GenBank/DDBJ whole genome shotgun (WGS) entry which is preliminary data.</text>
</comment>
<dbReference type="PANTHER" id="PTHR43464">
    <property type="entry name" value="METHYLTRANSFERASE"/>
    <property type="match status" value="1"/>
</dbReference>
<evidence type="ECO:0000256" key="5">
    <source>
        <dbReference type="HAMAP-Rule" id="MF_03190"/>
    </source>
</evidence>